<evidence type="ECO:0000313" key="15">
    <source>
        <dbReference type="EMBL" id="CAF0821828.1"/>
    </source>
</evidence>
<dbReference type="PROSITE" id="PS00108">
    <property type="entry name" value="PROTEIN_KINASE_ST"/>
    <property type="match status" value="1"/>
</dbReference>
<keyword evidence="7" id="KW-0418">Kinase</keyword>
<dbReference type="Gene3D" id="3.30.200.20">
    <property type="entry name" value="Phosphorylase Kinase, domain 1"/>
    <property type="match status" value="2"/>
</dbReference>
<dbReference type="OrthoDB" id="162894at2759"/>
<feature type="domain" description="AGC-kinase C-terminal" evidence="14">
    <location>
        <begin position="722"/>
        <end position="802"/>
    </location>
</feature>
<keyword evidence="8" id="KW-0067">ATP-binding</keyword>
<evidence type="ECO:0000313" key="16">
    <source>
        <dbReference type="EMBL" id="CAF0847177.1"/>
    </source>
</evidence>
<dbReference type="InterPro" id="IPR008271">
    <property type="entry name" value="Ser/Thr_kinase_AS"/>
</dbReference>
<reference evidence="16" key="1">
    <citation type="submission" date="2021-02" db="EMBL/GenBank/DDBJ databases">
        <authorList>
            <person name="Nowell W R."/>
        </authorList>
    </citation>
    <scope>NUCLEOTIDE SEQUENCE</scope>
</reference>
<dbReference type="GO" id="GO:0004674">
    <property type="term" value="F:protein serine/threonine kinase activity"/>
    <property type="evidence" value="ECO:0007669"/>
    <property type="project" value="UniProtKB-KW"/>
</dbReference>
<evidence type="ECO:0000256" key="6">
    <source>
        <dbReference type="ARBA" id="ARBA00022741"/>
    </source>
</evidence>
<evidence type="ECO:0000313" key="19">
    <source>
        <dbReference type="Proteomes" id="UP000663829"/>
    </source>
</evidence>
<comment type="similarity">
    <text evidence="1">Belongs to the protein kinase superfamily. AGC Ser/Thr protein kinase family.</text>
</comment>
<dbReference type="PANTHER" id="PTHR24356">
    <property type="entry name" value="SERINE/THREONINE-PROTEIN KINASE"/>
    <property type="match status" value="1"/>
</dbReference>
<sequence>MTVDKSKLQFPTISDFHFIKIISRGGYGRVYLATKKNDENKTKYAVKVINKHDIRKKNLINQILNERDALATMHSPFVVRLFYSLQTKDEIYLVMEYMIGGDLMSLLCVRGCLEIHEARFYCAEMALALDYLHKRGVIHRDIKPDNVLITASGHVKLTDFGLSEIRNRRKVSVADVIGTPSLCQVRVFRTPGQIISLTSDFSFSPNGSSSEILQTSTSYCTSTNGIEINNSRNNNSSVYDHSLRIYHGHTQIPSCIPEHINDVNDSEMLLDDEQQQQQSPFLFNSPSFAADTKQRLYPKTIARLLASSPAHHHHQRIFQTTTKEILHKSPCVSPIRYPMDGSFIQHQQQNTSLILSVRSPPSVTEENKLTKKIVKETIHEELQIENEPILQHNHNDVEAARTRNFSVSEMVSKIELNDSVNTNNVSSLTFNDYLDDDQPCVVRRLMSNDHLSGGSSITGIHPQHRPSPYLFRERSPNVSSDNTDYIQITETVKKLTTKRSRQSLQSEQQENKRTKINEINKYHTSFIIPLHATTPVKQLTSHSWNGHSVITDDNETKRHNHPTNAHTVDDCHAKSIYMSQNTSTAIPFADLITTTTTHHSMRSSYYKSPSNLQQTNSGGGPILGTPDYLSPEILLHNENHTAAVDFWSLGVCFYQFLFGITPFYDDCPRAIISNILNYRLMWPENDDEQIPEEAMNVIKGLLSFDPATRLELEDLKKEQFFNNIDWDHLAMSPAPFIPTPDNDSDTFYFNGQSFVVDVGILRGETSLGQAEEGTKVTLQCVPSLDLAHFSTFKWTFVPSSGG</sequence>
<dbReference type="Proteomes" id="UP000677228">
    <property type="component" value="Unassembled WGS sequence"/>
</dbReference>
<evidence type="ECO:0000256" key="3">
    <source>
        <dbReference type="ARBA" id="ARBA00022148"/>
    </source>
</evidence>
<dbReference type="PROSITE" id="PS50011">
    <property type="entry name" value="PROTEIN_KINASE_DOM"/>
    <property type="match status" value="1"/>
</dbReference>
<comment type="catalytic activity">
    <reaction evidence="11">
        <text>L-seryl-[protein] + ATP = O-phospho-L-seryl-[protein] + ADP + H(+)</text>
        <dbReference type="Rhea" id="RHEA:17989"/>
        <dbReference type="Rhea" id="RHEA-COMP:9863"/>
        <dbReference type="Rhea" id="RHEA-COMP:11604"/>
        <dbReference type="ChEBI" id="CHEBI:15378"/>
        <dbReference type="ChEBI" id="CHEBI:29999"/>
        <dbReference type="ChEBI" id="CHEBI:30616"/>
        <dbReference type="ChEBI" id="CHEBI:83421"/>
        <dbReference type="ChEBI" id="CHEBI:456216"/>
        <dbReference type="EC" id="2.7.11.1"/>
    </reaction>
</comment>
<evidence type="ECO:0000256" key="1">
    <source>
        <dbReference type="ARBA" id="ARBA00009903"/>
    </source>
</evidence>
<evidence type="ECO:0000256" key="9">
    <source>
        <dbReference type="ARBA" id="ARBA00033099"/>
    </source>
</evidence>
<keyword evidence="6" id="KW-0547">Nucleotide-binding</keyword>
<dbReference type="InterPro" id="IPR000961">
    <property type="entry name" value="AGC-kinase_C"/>
</dbReference>
<dbReference type="FunFam" id="3.30.200.20:FF:000042">
    <property type="entry name" value="Aurora kinase A"/>
    <property type="match status" value="1"/>
</dbReference>
<dbReference type="PROSITE" id="PS51285">
    <property type="entry name" value="AGC_KINASE_CTER"/>
    <property type="match status" value="1"/>
</dbReference>
<name>A0A813W738_9BILA</name>
<dbReference type="Pfam" id="PF00069">
    <property type="entry name" value="Pkinase"/>
    <property type="match status" value="2"/>
</dbReference>
<evidence type="ECO:0000256" key="12">
    <source>
        <dbReference type="SAM" id="MobiDB-lite"/>
    </source>
</evidence>
<dbReference type="Proteomes" id="UP000681722">
    <property type="component" value="Unassembled WGS sequence"/>
</dbReference>
<feature type="region of interest" description="Disordered" evidence="12">
    <location>
        <begin position="453"/>
        <end position="481"/>
    </location>
</feature>
<evidence type="ECO:0000256" key="10">
    <source>
        <dbReference type="ARBA" id="ARBA00047899"/>
    </source>
</evidence>
<keyword evidence="19" id="KW-1185">Reference proteome</keyword>
<evidence type="ECO:0000313" key="17">
    <source>
        <dbReference type="EMBL" id="CAF3606155.1"/>
    </source>
</evidence>
<evidence type="ECO:0000256" key="2">
    <source>
        <dbReference type="ARBA" id="ARBA00012513"/>
    </source>
</evidence>
<evidence type="ECO:0000256" key="8">
    <source>
        <dbReference type="ARBA" id="ARBA00022840"/>
    </source>
</evidence>
<dbReference type="PANTHER" id="PTHR24356:SF1">
    <property type="entry name" value="SERINE_THREONINE-PROTEIN KINASE GREATWALL"/>
    <property type="match status" value="1"/>
</dbReference>
<dbReference type="InterPro" id="IPR000719">
    <property type="entry name" value="Prot_kinase_dom"/>
</dbReference>
<evidence type="ECO:0000256" key="11">
    <source>
        <dbReference type="ARBA" id="ARBA00048679"/>
    </source>
</evidence>
<protein>
    <recommendedName>
        <fullName evidence="3">Serine/threonine-protein kinase greatwall</fullName>
        <ecNumber evidence="2">2.7.11.1</ecNumber>
    </recommendedName>
    <alternativeName>
        <fullName evidence="9">Microtubule-associated serine/threonine-protein kinase-like</fullName>
    </alternativeName>
</protein>
<evidence type="ECO:0000259" key="14">
    <source>
        <dbReference type="PROSITE" id="PS51285"/>
    </source>
</evidence>
<gene>
    <name evidence="16" type="ORF">GPM918_LOCUS5878</name>
    <name evidence="15" type="ORF">OVA965_LOCUS5687</name>
    <name evidence="18" type="ORF">SRO942_LOCUS5878</name>
    <name evidence="17" type="ORF">TMI583_LOCUS5684</name>
</gene>
<evidence type="ECO:0000313" key="18">
    <source>
        <dbReference type="EMBL" id="CAF3634822.1"/>
    </source>
</evidence>
<dbReference type="Gene3D" id="1.10.510.10">
    <property type="entry name" value="Transferase(Phosphotransferase) domain 1"/>
    <property type="match status" value="2"/>
</dbReference>
<dbReference type="EMBL" id="CAJNOQ010000874">
    <property type="protein sequence ID" value="CAF0847177.1"/>
    <property type="molecule type" value="Genomic_DNA"/>
</dbReference>
<dbReference type="Proteomes" id="UP000663829">
    <property type="component" value="Unassembled WGS sequence"/>
</dbReference>
<dbReference type="InterPro" id="IPR011009">
    <property type="entry name" value="Kinase-like_dom_sf"/>
</dbReference>
<evidence type="ECO:0000256" key="4">
    <source>
        <dbReference type="ARBA" id="ARBA00022527"/>
    </source>
</evidence>
<evidence type="ECO:0000259" key="13">
    <source>
        <dbReference type="PROSITE" id="PS50011"/>
    </source>
</evidence>
<dbReference type="SUPFAM" id="SSF56112">
    <property type="entry name" value="Protein kinase-like (PK-like)"/>
    <property type="match status" value="1"/>
</dbReference>
<dbReference type="EMBL" id="CAJOBA010001629">
    <property type="protein sequence ID" value="CAF3606155.1"/>
    <property type="molecule type" value="Genomic_DNA"/>
</dbReference>
<comment type="caution">
    <text evidence="16">The sequence shown here is derived from an EMBL/GenBank/DDBJ whole genome shotgun (WGS) entry which is preliminary data.</text>
</comment>
<dbReference type="Proteomes" id="UP000682733">
    <property type="component" value="Unassembled WGS sequence"/>
</dbReference>
<dbReference type="EC" id="2.7.11.1" evidence="2"/>
<keyword evidence="5" id="KW-0808">Transferase</keyword>
<accession>A0A813W738</accession>
<dbReference type="AlphaFoldDB" id="A0A813W738"/>
<dbReference type="GO" id="GO:0035556">
    <property type="term" value="P:intracellular signal transduction"/>
    <property type="evidence" value="ECO:0007669"/>
    <property type="project" value="TreeGrafter"/>
</dbReference>
<feature type="domain" description="Protein kinase" evidence="13">
    <location>
        <begin position="16"/>
        <end position="721"/>
    </location>
</feature>
<dbReference type="EMBL" id="CAJOBC010000874">
    <property type="protein sequence ID" value="CAF3634822.1"/>
    <property type="molecule type" value="Genomic_DNA"/>
</dbReference>
<proteinExistence type="inferred from homology"/>
<evidence type="ECO:0000256" key="7">
    <source>
        <dbReference type="ARBA" id="ARBA00022777"/>
    </source>
</evidence>
<dbReference type="GO" id="GO:0005524">
    <property type="term" value="F:ATP binding"/>
    <property type="evidence" value="ECO:0007669"/>
    <property type="project" value="UniProtKB-KW"/>
</dbReference>
<keyword evidence="4" id="KW-0723">Serine/threonine-protein kinase</keyword>
<organism evidence="16 19">
    <name type="scientific">Didymodactylos carnosus</name>
    <dbReference type="NCBI Taxonomy" id="1234261"/>
    <lineage>
        <taxon>Eukaryota</taxon>
        <taxon>Metazoa</taxon>
        <taxon>Spiralia</taxon>
        <taxon>Gnathifera</taxon>
        <taxon>Rotifera</taxon>
        <taxon>Eurotatoria</taxon>
        <taxon>Bdelloidea</taxon>
        <taxon>Philodinida</taxon>
        <taxon>Philodinidae</taxon>
        <taxon>Didymodactylos</taxon>
    </lineage>
</organism>
<comment type="catalytic activity">
    <reaction evidence="10">
        <text>L-threonyl-[protein] + ATP = O-phospho-L-threonyl-[protein] + ADP + H(+)</text>
        <dbReference type="Rhea" id="RHEA:46608"/>
        <dbReference type="Rhea" id="RHEA-COMP:11060"/>
        <dbReference type="Rhea" id="RHEA-COMP:11605"/>
        <dbReference type="ChEBI" id="CHEBI:15378"/>
        <dbReference type="ChEBI" id="CHEBI:30013"/>
        <dbReference type="ChEBI" id="CHEBI:30616"/>
        <dbReference type="ChEBI" id="CHEBI:61977"/>
        <dbReference type="ChEBI" id="CHEBI:456216"/>
        <dbReference type="EC" id="2.7.11.1"/>
    </reaction>
</comment>
<evidence type="ECO:0000256" key="5">
    <source>
        <dbReference type="ARBA" id="ARBA00022679"/>
    </source>
</evidence>
<dbReference type="InterPro" id="IPR050236">
    <property type="entry name" value="Ser_Thr_kinase_AGC"/>
</dbReference>
<dbReference type="GO" id="GO:0005634">
    <property type="term" value="C:nucleus"/>
    <property type="evidence" value="ECO:0007669"/>
    <property type="project" value="TreeGrafter"/>
</dbReference>
<dbReference type="SMART" id="SM00220">
    <property type="entry name" value="S_TKc"/>
    <property type="match status" value="1"/>
</dbReference>
<dbReference type="EMBL" id="CAJNOK010001629">
    <property type="protein sequence ID" value="CAF0821828.1"/>
    <property type="molecule type" value="Genomic_DNA"/>
</dbReference>